<dbReference type="GO" id="GO:0007165">
    <property type="term" value="P:signal transduction"/>
    <property type="evidence" value="ECO:0007669"/>
    <property type="project" value="UniProtKB-KW"/>
</dbReference>
<organism evidence="8 9">
    <name type="scientific">Vibrio quintilis</name>
    <dbReference type="NCBI Taxonomy" id="1117707"/>
    <lineage>
        <taxon>Bacteria</taxon>
        <taxon>Pseudomonadati</taxon>
        <taxon>Pseudomonadota</taxon>
        <taxon>Gammaproteobacteria</taxon>
        <taxon>Vibrionales</taxon>
        <taxon>Vibrionaceae</taxon>
        <taxon>Vibrio</taxon>
    </lineage>
</organism>
<dbReference type="SMART" id="SM00304">
    <property type="entry name" value="HAMP"/>
    <property type="match status" value="1"/>
</dbReference>
<dbReference type="STRING" id="1117707.VQ7734_00913"/>
<gene>
    <name evidence="8" type="primary">ctpH_1</name>
    <name evidence="8" type="ORF">VQ7734_00913</name>
</gene>
<evidence type="ECO:0000256" key="4">
    <source>
        <dbReference type="PROSITE-ProRule" id="PRU00284"/>
    </source>
</evidence>
<dbReference type="Gene3D" id="1.10.287.950">
    <property type="entry name" value="Methyl-accepting chemotaxis protein"/>
    <property type="match status" value="1"/>
</dbReference>
<dbReference type="InterPro" id="IPR013587">
    <property type="entry name" value="Nitrate/nitrite_sensing"/>
</dbReference>
<evidence type="ECO:0000256" key="5">
    <source>
        <dbReference type="SAM" id="Phobius"/>
    </source>
</evidence>
<evidence type="ECO:0000313" key="9">
    <source>
        <dbReference type="Proteomes" id="UP000184600"/>
    </source>
</evidence>
<keyword evidence="9" id="KW-1185">Reference proteome</keyword>
<evidence type="ECO:0000256" key="2">
    <source>
        <dbReference type="ARBA" id="ARBA00023224"/>
    </source>
</evidence>
<accession>A0A1M7YRF9</accession>
<dbReference type="PROSITE" id="PS50111">
    <property type="entry name" value="CHEMOTAXIS_TRANSDUC_2"/>
    <property type="match status" value="1"/>
</dbReference>
<dbReference type="GO" id="GO:0004888">
    <property type="term" value="F:transmembrane signaling receptor activity"/>
    <property type="evidence" value="ECO:0007669"/>
    <property type="project" value="InterPro"/>
</dbReference>
<feature type="domain" description="Methyl-accepting transducer" evidence="6">
    <location>
        <begin position="390"/>
        <end position="626"/>
    </location>
</feature>
<keyword evidence="2 4" id="KW-0807">Transducer</keyword>
<dbReference type="CDD" id="cd11386">
    <property type="entry name" value="MCP_signal"/>
    <property type="match status" value="1"/>
</dbReference>
<feature type="domain" description="HAMP" evidence="7">
    <location>
        <begin position="332"/>
        <end position="385"/>
    </location>
</feature>
<dbReference type="OrthoDB" id="2489132at2"/>
<sequence>MSLLKKLKVSHAIGVVGLLPVIFFFIAVCLLANVVLKEWHQGRMIQDITRLSHVLDGVAHNFAVERGLTAGFLGSKGTRGRTEMLRQRQVADQAESALRQLSADDFLEITPEQLHMMRADVFRHLSEKSQVRRQVDALAPDNGAFAFYSGLNAAALDEVRFLVFEIDDKTLTKMLGARLSLLWMKERIGQYRGALNGVFAAGKTTGKRQAEIIGFIRDETHWAKEFQALASQPMQDQYARSRLTQVWQNVDRYTKAFVRTRDLQTVQGPDNWFQLATQKIKLIKGMADNISQQIDVIANEKAAASQNHLMGLAGAFLFVTLPVLWLIRLVIRSVSSRVNLIHQTLSTVSQDRDISVRIPEHAQDELGEIIEALNMHLQHLSESFTILADKSGESKSGMDALFRKVQAALESTQIQFDKLDQIASAVEQMSVTSNSISQDMQTVSTETENMNQLGNQGRQRMSLILSSISELDQEVDHGFQSVKQMSDQTAQIDVILQEIESIAEQTNLLALNAAIEAARAGDQGRGFAIVADEVRNLAQRTQGATDNIRTMIESLISVSQTALHSMESCAGKTTQTAESVKENVAMMKALFSSIELINQTIERVATASEQQSHVSEDINRNVQDVNVQARHVLDSVSETDNRAKIAHEHVSGVLGEIATYHLVR</sequence>
<dbReference type="RefSeq" id="WP_073580094.1">
    <property type="nucleotide sequence ID" value="NZ_AP024897.1"/>
</dbReference>
<dbReference type="PANTHER" id="PTHR32089:SF112">
    <property type="entry name" value="LYSOZYME-LIKE PROTEIN-RELATED"/>
    <property type="match status" value="1"/>
</dbReference>
<dbReference type="GO" id="GO:0016020">
    <property type="term" value="C:membrane"/>
    <property type="evidence" value="ECO:0007669"/>
    <property type="project" value="UniProtKB-SubCell"/>
</dbReference>
<proteinExistence type="inferred from homology"/>
<feature type="transmembrane region" description="Helical" evidence="5">
    <location>
        <begin position="309"/>
        <end position="331"/>
    </location>
</feature>
<comment type="similarity">
    <text evidence="3">Belongs to the methyl-accepting chemotaxis (MCP) protein family.</text>
</comment>
<dbReference type="EMBL" id="FRFG01000012">
    <property type="protein sequence ID" value="SHO55194.1"/>
    <property type="molecule type" value="Genomic_DNA"/>
</dbReference>
<dbReference type="PRINTS" id="PR00260">
    <property type="entry name" value="CHEMTRNSDUCR"/>
</dbReference>
<name>A0A1M7YRF9_9VIBR</name>
<evidence type="ECO:0000313" key="8">
    <source>
        <dbReference type="EMBL" id="SHO55194.1"/>
    </source>
</evidence>
<dbReference type="PROSITE" id="PS50885">
    <property type="entry name" value="HAMP"/>
    <property type="match status" value="1"/>
</dbReference>
<dbReference type="InterPro" id="IPR004089">
    <property type="entry name" value="MCPsignal_dom"/>
</dbReference>
<protein>
    <submittedName>
        <fullName evidence="8">Methyl-accepting chemotaxis protein CtpH</fullName>
    </submittedName>
</protein>
<evidence type="ECO:0000259" key="7">
    <source>
        <dbReference type="PROSITE" id="PS50885"/>
    </source>
</evidence>
<dbReference type="Pfam" id="PF00015">
    <property type="entry name" value="MCPsignal"/>
    <property type="match status" value="1"/>
</dbReference>
<evidence type="ECO:0000256" key="3">
    <source>
        <dbReference type="ARBA" id="ARBA00029447"/>
    </source>
</evidence>
<comment type="subcellular location">
    <subcellularLocation>
        <location evidence="1">Membrane</location>
    </subcellularLocation>
</comment>
<dbReference type="InterPro" id="IPR004090">
    <property type="entry name" value="Chemotax_Me-accpt_rcpt"/>
</dbReference>
<evidence type="ECO:0000256" key="1">
    <source>
        <dbReference type="ARBA" id="ARBA00004370"/>
    </source>
</evidence>
<dbReference type="PANTHER" id="PTHR32089">
    <property type="entry name" value="METHYL-ACCEPTING CHEMOTAXIS PROTEIN MCPB"/>
    <property type="match status" value="1"/>
</dbReference>
<keyword evidence="5" id="KW-1133">Transmembrane helix</keyword>
<reference evidence="9" key="1">
    <citation type="submission" date="2016-12" db="EMBL/GenBank/DDBJ databases">
        <authorList>
            <person name="Rodrigo-Torres L."/>
            <person name="Arahal R.D."/>
            <person name="Lucena T."/>
        </authorList>
    </citation>
    <scope>NUCLEOTIDE SEQUENCE [LARGE SCALE GENOMIC DNA]</scope>
</reference>
<dbReference type="InterPro" id="IPR003660">
    <property type="entry name" value="HAMP_dom"/>
</dbReference>
<dbReference type="AlphaFoldDB" id="A0A1M7YRF9"/>
<dbReference type="SUPFAM" id="SSF58104">
    <property type="entry name" value="Methyl-accepting chemotaxis protein (MCP) signaling domain"/>
    <property type="match status" value="1"/>
</dbReference>
<keyword evidence="5" id="KW-0472">Membrane</keyword>
<dbReference type="Proteomes" id="UP000184600">
    <property type="component" value="Unassembled WGS sequence"/>
</dbReference>
<dbReference type="GO" id="GO:0006935">
    <property type="term" value="P:chemotaxis"/>
    <property type="evidence" value="ECO:0007669"/>
    <property type="project" value="InterPro"/>
</dbReference>
<dbReference type="Pfam" id="PF00672">
    <property type="entry name" value="HAMP"/>
    <property type="match status" value="1"/>
</dbReference>
<evidence type="ECO:0000259" key="6">
    <source>
        <dbReference type="PROSITE" id="PS50111"/>
    </source>
</evidence>
<dbReference type="FunFam" id="1.10.287.950:FF:000001">
    <property type="entry name" value="Methyl-accepting chemotaxis sensory transducer"/>
    <property type="match status" value="1"/>
</dbReference>
<dbReference type="Pfam" id="PF08376">
    <property type="entry name" value="NIT"/>
    <property type="match status" value="1"/>
</dbReference>
<keyword evidence="5" id="KW-0812">Transmembrane</keyword>
<feature type="transmembrane region" description="Helical" evidence="5">
    <location>
        <begin position="12"/>
        <end position="36"/>
    </location>
</feature>
<dbReference type="SMART" id="SM00283">
    <property type="entry name" value="MA"/>
    <property type="match status" value="1"/>
</dbReference>